<protein>
    <recommendedName>
        <fullName evidence="3">Transposase</fullName>
    </recommendedName>
</protein>
<dbReference type="AlphaFoldDB" id="A0ABD4A958"/>
<sequence length="37" mass="4468">MPNKGRGFVDERDLLVIKIQLQNDNENVRKNQERRIM</sequence>
<gene>
    <name evidence="1" type="ORF">B4167_2778</name>
</gene>
<evidence type="ECO:0000313" key="1">
    <source>
        <dbReference type="EMBL" id="KIO72727.1"/>
    </source>
</evidence>
<reference evidence="1 2" key="1">
    <citation type="submission" date="2015-01" db="EMBL/GenBank/DDBJ databases">
        <title>Draft Genome Sequences of Four Bacillus thermoamylovorans Strains, Isolated From Food Products.</title>
        <authorList>
            <person name="Krawcyk A.O."/>
            <person name="Berendsen E.M."/>
            <person name="Eijlander R.T."/>
            <person name="de Jong A."/>
            <person name="Wells-Bennik M."/>
            <person name="Kuipers O.P."/>
        </authorList>
    </citation>
    <scope>NUCLEOTIDE SEQUENCE [LARGE SCALE GENOMIC DNA]</scope>
    <source>
        <strain evidence="1 2">B4167</strain>
    </source>
</reference>
<organism evidence="1 2">
    <name type="scientific">Caldibacillus thermoamylovorans</name>
    <dbReference type="NCBI Taxonomy" id="35841"/>
    <lineage>
        <taxon>Bacteria</taxon>
        <taxon>Bacillati</taxon>
        <taxon>Bacillota</taxon>
        <taxon>Bacilli</taxon>
        <taxon>Bacillales</taxon>
        <taxon>Bacillaceae</taxon>
        <taxon>Caldibacillus</taxon>
    </lineage>
</organism>
<dbReference type="Proteomes" id="UP000032076">
    <property type="component" value="Unassembled WGS sequence"/>
</dbReference>
<name>A0ABD4A958_9BACI</name>
<evidence type="ECO:0008006" key="3">
    <source>
        <dbReference type="Google" id="ProtNLM"/>
    </source>
</evidence>
<proteinExistence type="predicted"/>
<accession>A0ABD4A958</accession>
<comment type="caution">
    <text evidence="1">The sequence shown here is derived from an EMBL/GenBank/DDBJ whole genome shotgun (WGS) entry which is preliminary data.</text>
</comment>
<evidence type="ECO:0000313" key="2">
    <source>
        <dbReference type="Proteomes" id="UP000032076"/>
    </source>
</evidence>
<dbReference type="EMBL" id="JXLU01000084">
    <property type="protein sequence ID" value="KIO72727.1"/>
    <property type="molecule type" value="Genomic_DNA"/>
</dbReference>